<organism evidence="5 6">
    <name type="scientific">Kluyvera cryocrescens</name>
    <name type="common">Kluyvera citrophila</name>
    <dbReference type="NCBI Taxonomy" id="580"/>
    <lineage>
        <taxon>Bacteria</taxon>
        <taxon>Pseudomonadati</taxon>
        <taxon>Pseudomonadota</taxon>
        <taxon>Gammaproteobacteria</taxon>
        <taxon>Enterobacterales</taxon>
        <taxon>Enterobacteriaceae</taxon>
        <taxon>Kluyvera</taxon>
    </lineage>
</organism>
<evidence type="ECO:0000313" key="6">
    <source>
        <dbReference type="Proteomes" id="UP000401081"/>
    </source>
</evidence>
<dbReference type="Pfam" id="PF00037">
    <property type="entry name" value="Fer4"/>
    <property type="match status" value="1"/>
</dbReference>
<evidence type="ECO:0000256" key="2">
    <source>
        <dbReference type="ARBA" id="ARBA00023004"/>
    </source>
</evidence>
<dbReference type="PROSITE" id="PS51379">
    <property type="entry name" value="4FE4S_FER_2"/>
    <property type="match status" value="1"/>
</dbReference>
<dbReference type="EMBL" id="CAADJD010000018">
    <property type="protein sequence ID" value="VFS63559.1"/>
    <property type="molecule type" value="Genomic_DNA"/>
</dbReference>
<proteinExistence type="predicted"/>
<dbReference type="GO" id="GO:0051536">
    <property type="term" value="F:iron-sulfur cluster binding"/>
    <property type="evidence" value="ECO:0007669"/>
    <property type="project" value="UniProtKB-KW"/>
</dbReference>
<evidence type="ECO:0000259" key="4">
    <source>
        <dbReference type="PROSITE" id="PS51379"/>
    </source>
</evidence>
<dbReference type="AlphaFoldDB" id="A0A485B4K9"/>
<evidence type="ECO:0000313" key="5">
    <source>
        <dbReference type="EMBL" id="VFS63559.1"/>
    </source>
</evidence>
<dbReference type="InterPro" id="IPR017896">
    <property type="entry name" value="4Fe4S_Fe-S-bd"/>
</dbReference>
<sequence length="71" mass="7728">MQERCIGCKTCVVACPYGAMEVVVRPVVRNSGSGLKIRAEKAEANKVRSVFPPRSRPGLYGSLPDPRAVLR</sequence>
<accession>A0A485B4K9</accession>
<keyword evidence="3" id="KW-0411">Iron-sulfur</keyword>
<reference evidence="5 6" key="1">
    <citation type="submission" date="2019-03" db="EMBL/GenBank/DDBJ databases">
        <authorList>
            <consortium name="Pathogen Informatics"/>
        </authorList>
    </citation>
    <scope>NUCLEOTIDE SEQUENCE [LARGE SCALE GENOMIC DNA]</scope>
    <source>
        <strain evidence="5 6">NCTC12993</strain>
    </source>
</reference>
<dbReference type="PROSITE" id="PS00198">
    <property type="entry name" value="4FE4S_FER_1"/>
    <property type="match status" value="1"/>
</dbReference>
<dbReference type="GO" id="GO:0046872">
    <property type="term" value="F:metal ion binding"/>
    <property type="evidence" value="ECO:0007669"/>
    <property type="project" value="UniProtKB-KW"/>
</dbReference>
<dbReference type="SUPFAM" id="SSF54862">
    <property type="entry name" value="4Fe-4S ferredoxins"/>
    <property type="match status" value="1"/>
</dbReference>
<evidence type="ECO:0000256" key="1">
    <source>
        <dbReference type="ARBA" id="ARBA00022723"/>
    </source>
</evidence>
<evidence type="ECO:0000256" key="3">
    <source>
        <dbReference type="ARBA" id="ARBA00023014"/>
    </source>
</evidence>
<keyword evidence="1" id="KW-0479">Metal-binding</keyword>
<dbReference type="Proteomes" id="UP000401081">
    <property type="component" value="Unassembled WGS sequence"/>
</dbReference>
<protein>
    <submittedName>
        <fullName evidence="5">Electron transport protein hydN</fullName>
    </submittedName>
</protein>
<feature type="domain" description="4Fe-4S ferredoxin-type" evidence="4">
    <location>
        <begin position="1"/>
        <end position="25"/>
    </location>
</feature>
<gene>
    <name evidence="5" type="primary">hydN_3</name>
    <name evidence="5" type="ORF">NCTC12993_02727</name>
</gene>
<dbReference type="Gene3D" id="3.30.70.20">
    <property type="match status" value="1"/>
</dbReference>
<keyword evidence="2" id="KW-0408">Iron</keyword>
<name>A0A485B4K9_KLUCR</name>
<keyword evidence="6" id="KW-1185">Reference proteome</keyword>
<dbReference type="InterPro" id="IPR017900">
    <property type="entry name" value="4Fe4S_Fe_S_CS"/>
</dbReference>